<keyword evidence="3" id="KW-1185">Reference proteome</keyword>
<dbReference type="Proteomes" id="UP000481861">
    <property type="component" value="Unassembled WGS sequence"/>
</dbReference>
<comment type="caution">
    <text evidence="2">The sequence shown here is derived from an EMBL/GenBank/DDBJ whole genome shotgun (WGS) entry which is preliminary data.</text>
</comment>
<evidence type="ECO:0008006" key="4">
    <source>
        <dbReference type="Google" id="ProtNLM"/>
    </source>
</evidence>
<dbReference type="InterPro" id="IPR038883">
    <property type="entry name" value="AN11006-like"/>
</dbReference>
<name>A0A7C8I4L8_9PLEO</name>
<dbReference type="OrthoDB" id="5397846at2759"/>
<dbReference type="AlphaFoldDB" id="A0A7C8I4L8"/>
<feature type="region of interest" description="Disordered" evidence="1">
    <location>
        <begin position="1"/>
        <end position="25"/>
    </location>
</feature>
<organism evidence="2 3">
    <name type="scientific">Massariosphaeria phaeospora</name>
    <dbReference type="NCBI Taxonomy" id="100035"/>
    <lineage>
        <taxon>Eukaryota</taxon>
        <taxon>Fungi</taxon>
        <taxon>Dikarya</taxon>
        <taxon>Ascomycota</taxon>
        <taxon>Pezizomycotina</taxon>
        <taxon>Dothideomycetes</taxon>
        <taxon>Pleosporomycetidae</taxon>
        <taxon>Pleosporales</taxon>
        <taxon>Pleosporales incertae sedis</taxon>
        <taxon>Massariosphaeria</taxon>
    </lineage>
</organism>
<evidence type="ECO:0000313" key="2">
    <source>
        <dbReference type="EMBL" id="KAF2864950.1"/>
    </source>
</evidence>
<evidence type="ECO:0000313" key="3">
    <source>
        <dbReference type="Proteomes" id="UP000481861"/>
    </source>
</evidence>
<dbReference type="EMBL" id="JAADJZ010000038">
    <property type="protein sequence ID" value="KAF2864950.1"/>
    <property type="molecule type" value="Genomic_DNA"/>
</dbReference>
<sequence>MLSTMPSKRKYSEAASEDESSKRVRSDEPFRFLDLPAEVQNRIYELITGDPENIKLSQTGLESKGSILITHPQGLSPPASVPRSGLLNVAQIRIVDETVILARPTKPRDGPVTVPPIPLLNMIQTCTKIRNELRQWWMGYHVIAFRNIDKYVHCFLLQPDKPATQGSNEHTKFPDILRLSVSSSHFDNSADILNLVKLKNKHNIKVVFLGRSDPWVDKLADVISNNHPNWLGLLDKVSHIQVEHLMSLSDLCHVLHIQLKMKAEYEEDWMRALNPTSHQKLKHMNAAQRLQYGSYFGFVGDHHGYRLTLELT</sequence>
<dbReference type="PANTHER" id="PTHR42085:SF1">
    <property type="entry name" value="F-BOX DOMAIN-CONTAINING PROTEIN"/>
    <property type="match status" value="1"/>
</dbReference>
<protein>
    <recommendedName>
        <fullName evidence="4">F-box domain-containing protein</fullName>
    </recommendedName>
</protein>
<dbReference type="PANTHER" id="PTHR42085">
    <property type="entry name" value="F-BOX DOMAIN-CONTAINING PROTEIN"/>
    <property type="match status" value="1"/>
</dbReference>
<accession>A0A7C8I4L8</accession>
<proteinExistence type="predicted"/>
<gene>
    <name evidence="2" type="ORF">BDV95DRAFT_268680</name>
</gene>
<evidence type="ECO:0000256" key="1">
    <source>
        <dbReference type="SAM" id="MobiDB-lite"/>
    </source>
</evidence>
<reference evidence="2 3" key="1">
    <citation type="submission" date="2020-01" db="EMBL/GenBank/DDBJ databases">
        <authorList>
            <consortium name="DOE Joint Genome Institute"/>
            <person name="Haridas S."/>
            <person name="Albert R."/>
            <person name="Binder M."/>
            <person name="Bloem J."/>
            <person name="Labutti K."/>
            <person name="Salamov A."/>
            <person name="Andreopoulos B."/>
            <person name="Baker S.E."/>
            <person name="Barry K."/>
            <person name="Bills G."/>
            <person name="Bluhm B.H."/>
            <person name="Cannon C."/>
            <person name="Castanera R."/>
            <person name="Culley D.E."/>
            <person name="Daum C."/>
            <person name="Ezra D."/>
            <person name="Gonzalez J.B."/>
            <person name="Henrissat B."/>
            <person name="Kuo A."/>
            <person name="Liang C."/>
            <person name="Lipzen A."/>
            <person name="Lutzoni F."/>
            <person name="Magnuson J."/>
            <person name="Mondo S."/>
            <person name="Nolan M."/>
            <person name="Ohm R."/>
            <person name="Pangilinan J."/>
            <person name="Park H.-J.H."/>
            <person name="Ramirez L."/>
            <person name="Alfaro M."/>
            <person name="Sun H."/>
            <person name="Tritt A."/>
            <person name="Yoshinaga Y."/>
            <person name="Zwiers L.-H.L."/>
            <person name="Turgeon B.G."/>
            <person name="Goodwin S.B."/>
            <person name="Spatafora J.W."/>
            <person name="Crous P.W."/>
            <person name="Grigoriev I.V."/>
        </authorList>
    </citation>
    <scope>NUCLEOTIDE SEQUENCE [LARGE SCALE GENOMIC DNA]</scope>
    <source>
        <strain evidence="2 3">CBS 611.86</strain>
    </source>
</reference>